<feature type="transmembrane region" description="Helical" evidence="8">
    <location>
        <begin position="396"/>
        <end position="415"/>
    </location>
</feature>
<proteinExistence type="predicted"/>
<evidence type="ECO:0000313" key="11">
    <source>
        <dbReference type="Proteomes" id="UP000519239"/>
    </source>
</evidence>
<evidence type="ECO:0000256" key="3">
    <source>
        <dbReference type="ARBA" id="ARBA00022729"/>
    </source>
</evidence>
<dbReference type="PANTHER" id="PTHR46876">
    <property type="entry name" value="LOW-DENSITY LIPOPROTEIN RECEPTOR-RELATED PROTEIN 11"/>
    <property type="match status" value="1"/>
</dbReference>
<dbReference type="Pfam" id="PF07502">
    <property type="entry name" value="MANEC"/>
    <property type="match status" value="1"/>
</dbReference>
<dbReference type="EMBL" id="VWPQ01008380">
    <property type="protein sequence ID" value="NXY49026.1"/>
    <property type="molecule type" value="Genomic_DNA"/>
</dbReference>
<keyword evidence="3" id="KW-0732">Signal</keyword>
<name>A0A7L4K8F9_9AVES</name>
<comment type="caution">
    <text evidence="10">The sequence shown here is derived from an EMBL/GenBank/DDBJ whole genome shotgun (WGS) entry which is preliminary data.</text>
</comment>
<keyword evidence="2 8" id="KW-0812">Transmembrane</keyword>
<evidence type="ECO:0000313" key="10">
    <source>
        <dbReference type="EMBL" id="NXY49026.1"/>
    </source>
</evidence>
<dbReference type="Proteomes" id="UP000519239">
    <property type="component" value="Unassembled WGS sequence"/>
</dbReference>
<gene>
    <name evidence="10" type="primary">Mansc1</name>
    <name evidence="10" type="ORF">CEUAER_R03546</name>
</gene>
<feature type="region of interest" description="Disordered" evidence="7">
    <location>
        <begin position="296"/>
        <end position="319"/>
    </location>
</feature>
<comment type="subcellular location">
    <subcellularLocation>
        <location evidence="1">Membrane</location>
        <topology evidence="1">Single-pass type I membrane protein</topology>
    </subcellularLocation>
</comment>
<dbReference type="PROSITE" id="PS50986">
    <property type="entry name" value="MANSC"/>
    <property type="match status" value="1"/>
</dbReference>
<feature type="non-terminal residue" evidence="10">
    <location>
        <position position="1"/>
    </location>
</feature>
<feature type="compositionally biased region" description="Low complexity" evidence="7">
    <location>
        <begin position="296"/>
        <end position="306"/>
    </location>
</feature>
<keyword evidence="11" id="KW-1185">Reference proteome</keyword>
<keyword evidence="5 8" id="KW-0472">Membrane</keyword>
<evidence type="ECO:0000256" key="4">
    <source>
        <dbReference type="ARBA" id="ARBA00022989"/>
    </source>
</evidence>
<sequence>LLLAACGTPAPPPGRDCSAEKVRDAVVDINLSLPRGVRGAEPVFAPSPEACVRACCSGEKPPGDKNCNLVIFDIQRTSAHPNCYLFYCPSTEACPMKPATGFVSYKITRDTYALEDTTFRSEDFSSHGYSLPSDDGAFISHSQTTQQNRTAALQQSVFHQASELLNHMAKQLDKSEVHTVFPESQRVEHPETLDSVLRQKVINPWSNTSSTLRIGNTSASFLTTQSGVPEPSSTTLSPLPTSTTGLESHTTSVPTGGVRPTAVTTTTATFPRIANARAKPGIPPATITSTHVPLLSPTASASTSTTKQVTMNSRSATTPSGLRTPAILLEPTVVSSNNSSLVTLLSFPGITLSAIDSATAPQNDSQGYDTSDLESYLPENVLRGKGVIQLGEKNSLIAALLFGVIFLLLVIALTGKKIHESLQKRHYNRLDYLINGIYADV</sequence>
<organism evidence="10 11">
    <name type="scientific">Ceuthmochares aereus</name>
    <dbReference type="NCBI Taxonomy" id="1961834"/>
    <lineage>
        <taxon>Eukaryota</taxon>
        <taxon>Metazoa</taxon>
        <taxon>Chordata</taxon>
        <taxon>Craniata</taxon>
        <taxon>Vertebrata</taxon>
        <taxon>Euteleostomi</taxon>
        <taxon>Archelosauria</taxon>
        <taxon>Archosauria</taxon>
        <taxon>Dinosauria</taxon>
        <taxon>Saurischia</taxon>
        <taxon>Theropoda</taxon>
        <taxon>Coelurosauria</taxon>
        <taxon>Aves</taxon>
        <taxon>Neognathae</taxon>
        <taxon>Neoaves</taxon>
        <taxon>Otidimorphae</taxon>
        <taxon>Cuculiformes</taxon>
        <taxon>Cuculidae</taxon>
        <taxon>Ceuthmochares</taxon>
    </lineage>
</organism>
<feature type="compositionally biased region" description="Polar residues" evidence="7">
    <location>
        <begin position="307"/>
        <end position="319"/>
    </location>
</feature>
<feature type="domain" description="MANSC" evidence="9">
    <location>
        <begin position="21"/>
        <end position="105"/>
    </location>
</feature>
<evidence type="ECO:0000256" key="2">
    <source>
        <dbReference type="ARBA" id="ARBA00022692"/>
    </source>
</evidence>
<keyword evidence="4 8" id="KW-1133">Transmembrane helix</keyword>
<dbReference type="OrthoDB" id="10071013at2759"/>
<protein>
    <submittedName>
        <fullName evidence="10">MANS1 protein</fullName>
    </submittedName>
</protein>
<evidence type="ECO:0000256" key="8">
    <source>
        <dbReference type="SAM" id="Phobius"/>
    </source>
</evidence>
<reference evidence="10 11" key="1">
    <citation type="submission" date="2019-09" db="EMBL/GenBank/DDBJ databases">
        <title>Bird 10,000 Genomes (B10K) Project - Family phase.</title>
        <authorList>
            <person name="Zhang G."/>
        </authorList>
    </citation>
    <scope>NUCLEOTIDE SEQUENCE [LARGE SCALE GENOMIC DNA]</scope>
    <source>
        <strain evidence="10">B10K-CU-031-02</strain>
        <tissue evidence="10">Muscle</tissue>
    </source>
</reference>
<dbReference type="SMART" id="SM00765">
    <property type="entry name" value="MANEC"/>
    <property type="match status" value="1"/>
</dbReference>
<dbReference type="InterPro" id="IPR011106">
    <property type="entry name" value="MANSC_N"/>
</dbReference>
<dbReference type="AlphaFoldDB" id="A0A7L4K8F9"/>
<accession>A0A7L4K8F9</accession>
<evidence type="ECO:0000256" key="5">
    <source>
        <dbReference type="ARBA" id="ARBA00023136"/>
    </source>
</evidence>
<feature type="compositionally biased region" description="Low complexity" evidence="7">
    <location>
        <begin position="229"/>
        <end position="262"/>
    </location>
</feature>
<evidence type="ECO:0000256" key="7">
    <source>
        <dbReference type="SAM" id="MobiDB-lite"/>
    </source>
</evidence>
<feature type="non-terminal residue" evidence="10">
    <location>
        <position position="441"/>
    </location>
</feature>
<dbReference type="GO" id="GO:0016020">
    <property type="term" value="C:membrane"/>
    <property type="evidence" value="ECO:0007669"/>
    <property type="project" value="UniProtKB-SubCell"/>
</dbReference>
<evidence type="ECO:0000256" key="6">
    <source>
        <dbReference type="ARBA" id="ARBA00023180"/>
    </source>
</evidence>
<feature type="region of interest" description="Disordered" evidence="7">
    <location>
        <begin position="223"/>
        <end position="262"/>
    </location>
</feature>
<evidence type="ECO:0000256" key="1">
    <source>
        <dbReference type="ARBA" id="ARBA00004479"/>
    </source>
</evidence>
<evidence type="ECO:0000259" key="9">
    <source>
        <dbReference type="PROSITE" id="PS50986"/>
    </source>
</evidence>
<keyword evidence="6" id="KW-0325">Glycoprotein</keyword>
<dbReference type="PANTHER" id="PTHR46876:SF3">
    <property type="entry name" value="MANSC DOMAIN CONTAINING 1"/>
    <property type="match status" value="1"/>
</dbReference>
<dbReference type="InterPro" id="IPR013980">
    <property type="entry name" value="MANSC_dom"/>
</dbReference>